<dbReference type="EMBL" id="JANPWB010000013">
    <property type="protein sequence ID" value="KAJ1109071.1"/>
    <property type="molecule type" value="Genomic_DNA"/>
</dbReference>
<feature type="region of interest" description="Disordered" evidence="7">
    <location>
        <begin position="1"/>
        <end position="25"/>
    </location>
</feature>
<comment type="caution">
    <text evidence="8">The sequence shown here is derived from an EMBL/GenBank/DDBJ whole genome shotgun (WGS) entry which is preliminary data.</text>
</comment>
<keyword evidence="4" id="KW-0964">Secreted</keyword>
<protein>
    <submittedName>
        <fullName evidence="8">Uncharacterized protein</fullName>
    </submittedName>
</protein>
<dbReference type="GO" id="GO:0007259">
    <property type="term" value="P:cell surface receptor signaling pathway via JAK-STAT"/>
    <property type="evidence" value="ECO:0007669"/>
    <property type="project" value="InterPro"/>
</dbReference>
<sequence>MAGPGSFERRRVKKEERRRPKPEPAQSTHLIFRCLLPSTEMDPKILILAMAALTMLATEAFPRKAPRGMCHLSQYQTLLPSHLRATQDLRNKYGHDRLVFVEKKVSLTVRVLENITNPELFEHVSKPLQMLGDIRRSLGHCVNSRAHENRPSQHLDTWLKEFNKIKDMESQECLEKTVILNLIQMLNEDIKCAAYMDQCDKMVQHLYQSQVLTTANQKQE</sequence>
<dbReference type="GO" id="GO:0005615">
    <property type="term" value="C:extracellular space"/>
    <property type="evidence" value="ECO:0007669"/>
    <property type="project" value="UniProtKB-KW"/>
</dbReference>
<evidence type="ECO:0000256" key="5">
    <source>
        <dbReference type="ARBA" id="ARBA00022729"/>
    </source>
</evidence>
<evidence type="ECO:0000256" key="4">
    <source>
        <dbReference type="ARBA" id="ARBA00022525"/>
    </source>
</evidence>
<dbReference type="PANTHER" id="PTHR31943:SF1">
    <property type="entry name" value="INTERFERON LAMBDA-2-RELATED"/>
    <property type="match status" value="1"/>
</dbReference>
<dbReference type="GO" id="GO:0050778">
    <property type="term" value="P:positive regulation of immune response"/>
    <property type="evidence" value="ECO:0007669"/>
    <property type="project" value="InterPro"/>
</dbReference>
<comment type="similarity">
    <text evidence="2">Belongs to the lambda interferon family.</text>
</comment>
<dbReference type="Proteomes" id="UP001066276">
    <property type="component" value="Chromosome 9"/>
</dbReference>
<reference evidence="8" key="1">
    <citation type="journal article" date="2022" name="bioRxiv">
        <title>Sequencing and chromosome-scale assembly of the giantPleurodeles waltlgenome.</title>
        <authorList>
            <person name="Brown T."/>
            <person name="Elewa A."/>
            <person name="Iarovenko S."/>
            <person name="Subramanian E."/>
            <person name="Araus A.J."/>
            <person name="Petzold A."/>
            <person name="Susuki M."/>
            <person name="Suzuki K.-i.T."/>
            <person name="Hayashi T."/>
            <person name="Toyoda A."/>
            <person name="Oliveira C."/>
            <person name="Osipova E."/>
            <person name="Leigh N.D."/>
            <person name="Simon A."/>
            <person name="Yun M.H."/>
        </authorList>
    </citation>
    <scope>NUCLEOTIDE SEQUENCE</scope>
    <source>
        <strain evidence="8">20211129_DDA</strain>
        <tissue evidence="8">Liver</tissue>
    </source>
</reference>
<dbReference type="Pfam" id="PF15177">
    <property type="entry name" value="IL28A"/>
    <property type="match status" value="1"/>
</dbReference>
<keyword evidence="6" id="KW-0051">Antiviral defense</keyword>
<proteinExistence type="inferred from homology"/>
<evidence type="ECO:0000313" key="8">
    <source>
        <dbReference type="EMBL" id="KAJ1109071.1"/>
    </source>
</evidence>
<dbReference type="InterPro" id="IPR038326">
    <property type="entry name" value="IFN-lambda_sf"/>
</dbReference>
<keyword evidence="9" id="KW-1185">Reference proteome</keyword>
<evidence type="ECO:0000256" key="7">
    <source>
        <dbReference type="SAM" id="MobiDB-lite"/>
    </source>
</evidence>
<feature type="compositionally biased region" description="Basic and acidic residues" evidence="7">
    <location>
        <begin position="7"/>
        <end position="22"/>
    </location>
</feature>
<keyword evidence="3" id="KW-0202">Cytokine</keyword>
<dbReference type="GO" id="GO:0005125">
    <property type="term" value="F:cytokine activity"/>
    <property type="evidence" value="ECO:0007669"/>
    <property type="project" value="UniProtKB-KW"/>
</dbReference>
<comment type="subcellular location">
    <subcellularLocation>
        <location evidence="1">Secreted</location>
    </subcellularLocation>
</comment>
<evidence type="ECO:0000256" key="6">
    <source>
        <dbReference type="ARBA" id="ARBA00023118"/>
    </source>
</evidence>
<evidence type="ECO:0000256" key="1">
    <source>
        <dbReference type="ARBA" id="ARBA00004613"/>
    </source>
</evidence>
<dbReference type="PANTHER" id="PTHR31943">
    <property type="entry name" value="INTERLEUKIN-28 AND 29"/>
    <property type="match status" value="1"/>
</dbReference>
<dbReference type="InterPro" id="IPR029177">
    <property type="entry name" value="INF_lambda"/>
</dbReference>
<name>A0AAV7MZA0_PLEWA</name>
<dbReference type="AlphaFoldDB" id="A0AAV7MZA0"/>
<evidence type="ECO:0000313" key="9">
    <source>
        <dbReference type="Proteomes" id="UP001066276"/>
    </source>
</evidence>
<evidence type="ECO:0000256" key="3">
    <source>
        <dbReference type="ARBA" id="ARBA00022514"/>
    </source>
</evidence>
<keyword evidence="5" id="KW-0732">Signal</keyword>
<dbReference type="Gene3D" id="1.20.1250.60">
    <property type="entry name" value="Interferon lambda"/>
    <property type="match status" value="1"/>
</dbReference>
<dbReference type="GO" id="GO:0051607">
    <property type="term" value="P:defense response to virus"/>
    <property type="evidence" value="ECO:0007669"/>
    <property type="project" value="UniProtKB-KW"/>
</dbReference>
<dbReference type="GO" id="GO:0045087">
    <property type="term" value="P:innate immune response"/>
    <property type="evidence" value="ECO:0007669"/>
    <property type="project" value="TreeGrafter"/>
</dbReference>
<accession>A0AAV7MZA0</accession>
<evidence type="ECO:0000256" key="2">
    <source>
        <dbReference type="ARBA" id="ARBA00008717"/>
    </source>
</evidence>
<gene>
    <name evidence="8" type="ORF">NDU88_006439</name>
</gene>
<organism evidence="8 9">
    <name type="scientific">Pleurodeles waltl</name>
    <name type="common">Iberian ribbed newt</name>
    <dbReference type="NCBI Taxonomy" id="8319"/>
    <lineage>
        <taxon>Eukaryota</taxon>
        <taxon>Metazoa</taxon>
        <taxon>Chordata</taxon>
        <taxon>Craniata</taxon>
        <taxon>Vertebrata</taxon>
        <taxon>Euteleostomi</taxon>
        <taxon>Amphibia</taxon>
        <taxon>Batrachia</taxon>
        <taxon>Caudata</taxon>
        <taxon>Salamandroidea</taxon>
        <taxon>Salamandridae</taxon>
        <taxon>Pleurodelinae</taxon>
        <taxon>Pleurodeles</taxon>
    </lineage>
</organism>